<organism evidence="3 4">
    <name type="scientific">Candidatus Woesebacteria bacterium GW2011_GWA1_37_8</name>
    <dbReference type="NCBI Taxonomy" id="1618546"/>
    <lineage>
        <taxon>Bacteria</taxon>
        <taxon>Candidatus Woeseibacteriota</taxon>
    </lineage>
</organism>
<gene>
    <name evidence="3" type="ORF">US62_C0022G0008</name>
</gene>
<keyword evidence="1" id="KW-0472">Membrane</keyword>
<evidence type="ECO:0000313" key="4">
    <source>
        <dbReference type="Proteomes" id="UP000034603"/>
    </source>
</evidence>
<keyword evidence="1" id="KW-0812">Transmembrane</keyword>
<accession>A0A0G0I1F0</accession>
<comment type="caution">
    <text evidence="3">The sequence shown here is derived from an EMBL/GenBank/DDBJ whole genome shotgun (WGS) entry which is preliminary data.</text>
</comment>
<feature type="transmembrane region" description="Helical" evidence="1">
    <location>
        <begin position="271"/>
        <end position="297"/>
    </location>
</feature>
<proteinExistence type="predicted"/>
<feature type="transmembrane region" description="Helical" evidence="1">
    <location>
        <begin position="303"/>
        <end position="325"/>
    </location>
</feature>
<reference evidence="3 4" key="1">
    <citation type="journal article" date="2015" name="Nature">
        <title>rRNA introns, odd ribosomes, and small enigmatic genomes across a large radiation of phyla.</title>
        <authorList>
            <person name="Brown C.T."/>
            <person name="Hug L.A."/>
            <person name="Thomas B.C."/>
            <person name="Sharon I."/>
            <person name="Castelle C.J."/>
            <person name="Singh A."/>
            <person name="Wilkins M.J."/>
            <person name="Williams K.H."/>
            <person name="Banfield J.F."/>
        </authorList>
    </citation>
    <scope>NUCLEOTIDE SEQUENCE [LARGE SCALE GENOMIC DNA]</scope>
</reference>
<dbReference type="InterPro" id="IPR058486">
    <property type="entry name" value="DUF8173"/>
</dbReference>
<feature type="domain" description="DUF8173" evidence="2">
    <location>
        <begin position="235"/>
        <end position="374"/>
    </location>
</feature>
<evidence type="ECO:0000259" key="2">
    <source>
        <dbReference type="Pfam" id="PF26514"/>
    </source>
</evidence>
<sequence>MRSLLKVLSFSFLGVLLAFVVFSSTVYAQSNFREGKQSILPKSEVVNENYFVTGETIQISGTVNGDVYAVGGNVLVDGTINGDLMAAGGTVQVDGKISGNIRVAGGQVSVSADVAKNVTVAGGQITLAENAKLLGSATAVGGNIEIKTQVPGSVEVGGGNLIINNKVGKNVNFAGGNLQLGSLADVGGNVTYYSETAALITDGAKIKGETKQNLPPKEFKEAREAGKRSGPAFFRFWMMAGFFSALVIGLLLAKFVPGFTQKTADNIKSKFLANLGIGFIAVVVTPIAVFILFVTLLGIPLGFILLMGYLFVIYVAKIFVAVFAGQLITRRAFKTKSLYLDILFGLMIFYLLGFVPILGWIVQTVFVLASVGSILMTKKEVYKSLSGKI</sequence>
<name>A0A0G0I1F0_9BACT</name>
<evidence type="ECO:0000256" key="1">
    <source>
        <dbReference type="SAM" id="Phobius"/>
    </source>
</evidence>
<dbReference type="AlphaFoldDB" id="A0A0G0I1F0"/>
<protein>
    <recommendedName>
        <fullName evidence="2">DUF8173 domain-containing protein</fullName>
    </recommendedName>
</protein>
<dbReference type="Pfam" id="PF26514">
    <property type="entry name" value="DUF8173"/>
    <property type="match status" value="1"/>
</dbReference>
<keyword evidence="1" id="KW-1133">Transmembrane helix</keyword>
<feature type="transmembrane region" description="Helical" evidence="1">
    <location>
        <begin position="236"/>
        <end position="259"/>
    </location>
</feature>
<evidence type="ECO:0000313" key="3">
    <source>
        <dbReference type="EMBL" id="KKQ44745.1"/>
    </source>
</evidence>
<feature type="transmembrane region" description="Helical" evidence="1">
    <location>
        <begin position="337"/>
        <end position="354"/>
    </location>
</feature>
<dbReference type="EMBL" id="LBTR01000022">
    <property type="protein sequence ID" value="KKQ44745.1"/>
    <property type="molecule type" value="Genomic_DNA"/>
</dbReference>
<dbReference type="Proteomes" id="UP000034603">
    <property type="component" value="Unassembled WGS sequence"/>
</dbReference>